<dbReference type="EMBL" id="JBHMBW010000054">
    <property type="protein sequence ID" value="MFB9629199.1"/>
    <property type="molecule type" value="Genomic_DNA"/>
</dbReference>
<organism evidence="3 4">
    <name type="scientific">Nonomuraea helvata</name>
    <dbReference type="NCBI Taxonomy" id="37484"/>
    <lineage>
        <taxon>Bacteria</taxon>
        <taxon>Bacillati</taxon>
        <taxon>Actinomycetota</taxon>
        <taxon>Actinomycetes</taxon>
        <taxon>Streptosporangiales</taxon>
        <taxon>Streptosporangiaceae</taxon>
        <taxon>Nonomuraea</taxon>
    </lineage>
</organism>
<evidence type="ECO:0000259" key="2">
    <source>
        <dbReference type="Pfam" id="PF20613"/>
    </source>
</evidence>
<keyword evidence="3" id="KW-0808">Transferase</keyword>
<evidence type="ECO:0000313" key="3">
    <source>
        <dbReference type="EMBL" id="MFB9629199.1"/>
    </source>
</evidence>
<proteinExistence type="predicted"/>
<protein>
    <submittedName>
        <fullName evidence="3">HipA family kinase</fullName>
    </submittedName>
</protein>
<feature type="domain" description="HipA-like kinase" evidence="2">
    <location>
        <begin position="17"/>
        <end position="248"/>
    </location>
</feature>
<accession>A0ABV5SDX6</accession>
<evidence type="ECO:0000256" key="1">
    <source>
        <dbReference type="SAM" id="MobiDB-lite"/>
    </source>
</evidence>
<keyword evidence="4" id="KW-1185">Reference proteome</keyword>
<dbReference type="GO" id="GO:0016301">
    <property type="term" value="F:kinase activity"/>
    <property type="evidence" value="ECO:0007669"/>
    <property type="project" value="UniProtKB-KW"/>
</dbReference>
<dbReference type="Pfam" id="PF20613">
    <property type="entry name" value="HipA_2"/>
    <property type="match status" value="1"/>
</dbReference>
<reference evidence="3 4" key="1">
    <citation type="submission" date="2024-09" db="EMBL/GenBank/DDBJ databases">
        <authorList>
            <person name="Sun Q."/>
            <person name="Mori K."/>
        </authorList>
    </citation>
    <scope>NUCLEOTIDE SEQUENCE [LARGE SCALE GENOMIC DNA]</scope>
    <source>
        <strain evidence="3 4">JCM 3143</strain>
    </source>
</reference>
<name>A0ABV5SDX6_9ACTN</name>
<dbReference type="RefSeq" id="WP_344985897.1">
    <property type="nucleotide sequence ID" value="NZ_BAAAXV010000001.1"/>
</dbReference>
<dbReference type="InterPro" id="IPR046748">
    <property type="entry name" value="HipA_2"/>
</dbReference>
<sequence>MSHTELVGVRATRYITPLREGGSLPGLMEADDLGTYVVKFVGAGQGRKVLVAEVICARLAEVLGLPVPRLVTVELHPALAVTEPDFEVQALLKASAGTNLGVDFLPGSLDFDPATFTIDPQLAGRVLWFDALIGNVDRSWRNPNLLSWHARPYLIDHGAALTFHHNWAGAASWDTRAYDATDHVMLGFQPDLADADAELTPQVTDEAIQAAVAAVPEPWLIGEEGFDTPERIREAYVVRLTHRLAARESWLSGVLDAAAQAPPRPERRPAATRGGKGL</sequence>
<comment type="caution">
    <text evidence="3">The sequence shown here is derived from an EMBL/GenBank/DDBJ whole genome shotgun (WGS) entry which is preliminary data.</text>
</comment>
<gene>
    <name evidence="3" type="ORF">ACFFSA_39505</name>
</gene>
<feature type="region of interest" description="Disordered" evidence="1">
    <location>
        <begin position="257"/>
        <end position="278"/>
    </location>
</feature>
<dbReference type="Proteomes" id="UP001589532">
    <property type="component" value="Unassembled WGS sequence"/>
</dbReference>
<evidence type="ECO:0000313" key="4">
    <source>
        <dbReference type="Proteomes" id="UP001589532"/>
    </source>
</evidence>
<keyword evidence="3" id="KW-0418">Kinase</keyword>